<dbReference type="GO" id="GO:0042398">
    <property type="term" value="P:modified amino acid biosynthetic process"/>
    <property type="evidence" value="ECO:0007669"/>
    <property type="project" value="InterPro"/>
</dbReference>
<dbReference type="InterPro" id="IPR050141">
    <property type="entry name" value="GCL_type2/YbdK_subfam"/>
</dbReference>
<dbReference type="RefSeq" id="WP_145192229.1">
    <property type="nucleotide sequence ID" value="NZ_CP036290.1"/>
</dbReference>
<dbReference type="EMBL" id="CP036290">
    <property type="protein sequence ID" value="QDU86640.1"/>
    <property type="molecule type" value="Genomic_DNA"/>
</dbReference>
<evidence type="ECO:0000313" key="1">
    <source>
        <dbReference type="EMBL" id="QDU86640.1"/>
    </source>
</evidence>
<dbReference type="PANTHER" id="PTHR36510:SF1">
    <property type="entry name" value="GLUTAMATE--CYSTEINE LIGASE 2-RELATED"/>
    <property type="match status" value="1"/>
</dbReference>
<dbReference type="AlphaFoldDB" id="A0A518D584"/>
<gene>
    <name evidence="1" type="primary">ybdK</name>
    <name evidence="1" type="ORF">Pla163_37910</name>
</gene>
<sequence length="427" mass="46719">MSNESERRPLSLFEGYGIEIECPLVDATSFDVLPVADRLLRRAAAEANGVAVDQQGWVGDVEDGAIEWSNELVNHVLEFKTAGPVPRLDGIAAAFRVSQRRADDIARRLGARLVPGAMHPWMRPSDETVLWRHENSEIYATYDRLFDCKRHGWANLQSVHLNLPFANDDEFGRLLAAVRVVLPLVPALAAASPWIEGRATGLLDNRLEVYRTNSAKVGAMTGAVIPEQVFDRAGYRTAVFDPIDAQLTALGVGEPFIGVEWTNARGAIARFDRMAVEIRLIDSQEHAGADLAVCAAVTELVRGLVDERWSSGARQRAFSAGPLLALLIDATARGRDARLPGPEYAALFGFESDAPSTCGELFARLLPDAFRGPVELEEPLRVLLEHGTLAERMLSALGSAERPDRAALRDQLEALAECLIEGRPYLP</sequence>
<organism evidence="1 2">
    <name type="scientific">Rohdeia mirabilis</name>
    <dbReference type="NCBI Taxonomy" id="2528008"/>
    <lineage>
        <taxon>Bacteria</taxon>
        <taxon>Pseudomonadati</taxon>
        <taxon>Planctomycetota</taxon>
        <taxon>Planctomycetia</taxon>
        <taxon>Planctomycetia incertae sedis</taxon>
        <taxon>Rohdeia</taxon>
    </lineage>
</organism>
<keyword evidence="2" id="KW-1185">Reference proteome</keyword>
<name>A0A518D584_9BACT</name>
<keyword evidence="1" id="KW-0436">Ligase</keyword>
<dbReference type="PANTHER" id="PTHR36510">
    <property type="entry name" value="GLUTAMATE--CYSTEINE LIGASE 2-RELATED"/>
    <property type="match status" value="1"/>
</dbReference>
<dbReference type="OrthoDB" id="9804786at2"/>
<proteinExistence type="predicted"/>
<reference evidence="1 2" key="1">
    <citation type="submission" date="2019-02" db="EMBL/GenBank/DDBJ databases">
        <title>Deep-cultivation of Planctomycetes and their phenomic and genomic characterization uncovers novel biology.</title>
        <authorList>
            <person name="Wiegand S."/>
            <person name="Jogler M."/>
            <person name="Boedeker C."/>
            <person name="Pinto D."/>
            <person name="Vollmers J."/>
            <person name="Rivas-Marin E."/>
            <person name="Kohn T."/>
            <person name="Peeters S.H."/>
            <person name="Heuer A."/>
            <person name="Rast P."/>
            <person name="Oberbeckmann S."/>
            <person name="Bunk B."/>
            <person name="Jeske O."/>
            <person name="Meyerdierks A."/>
            <person name="Storesund J.E."/>
            <person name="Kallscheuer N."/>
            <person name="Luecker S."/>
            <person name="Lage O.M."/>
            <person name="Pohl T."/>
            <person name="Merkel B.J."/>
            <person name="Hornburger P."/>
            <person name="Mueller R.-W."/>
            <person name="Bruemmer F."/>
            <person name="Labrenz M."/>
            <person name="Spormann A.M."/>
            <person name="Op den Camp H."/>
            <person name="Overmann J."/>
            <person name="Amann R."/>
            <person name="Jetten M.S.M."/>
            <person name="Mascher T."/>
            <person name="Medema M.H."/>
            <person name="Devos D.P."/>
            <person name="Kaster A.-K."/>
            <person name="Ovreas L."/>
            <person name="Rohde M."/>
            <person name="Galperin M.Y."/>
            <person name="Jogler C."/>
        </authorList>
    </citation>
    <scope>NUCLEOTIDE SEQUENCE [LARGE SCALE GENOMIC DNA]</scope>
    <source>
        <strain evidence="1 2">Pla163</strain>
    </source>
</reference>
<dbReference type="InterPro" id="IPR014746">
    <property type="entry name" value="Gln_synth/guanido_kin_cat_dom"/>
</dbReference>
<accession>A0A518D584</accession>
<dbReference type="GO" id="GO:0004357">
    <property type="term" value="F:glutamate-cysteine ligase activity"/>
    <property type="evidence" value="ECO:0007669"/>
    <property type="project" value="InterPro"/>
</dbReference>
<protein>
    <submittedName>
        <fullName evidence="1">Carboxylate-amine ligase YbdK</fullName>
    </submittedName>
</protein>
<dbReference type="Pfam" id="PF04107">
    <property type="entry name" value="GCS2"/>
    <property type="match status" value="1"/>
</dbReference>
<dbReference type="SUPFAM" id="SSF55931">
    <property type="entry name" value="Glutamine synthetase/guanido kinase"/>
    <property type="match status" value="1"/>
</dbReference>
<dbReference type="Gene3D" id="3.30.590.20">
    <property type="match status" value="1"/>
</dbReference>
<evidence type="ECO:0000313" key="2">
    <source>
        <dbReference type="Proteomes" id="UP000319342"/>
    </source>
</evidence>
<dbReference type="Proteomes" id="UP000319342">
    <property type="component" value="Chromosome"/>
</dbReference>
<dbReference type="InterPro" id="IPR006336">
    <property type="entry name" value="GCS2"/>
</dbReference>